<sequence length="208" mass="24737">MGDRPFQRTLYSKFGSFHRILDVGVRGYNRHCRDYIRQSAEDIAAATNTTNIYSSGSHITINNNNKTIIYPQYYQMEPFPPNNETLNNDGLLQCYLHQVPHKYPNMKHSFDLIIDFGVFGWDAVQSSFSEEDVRRYIQSVLFLLKEKTKSDTYNGLWVLKVDRGWVANQEEFFKEFILPYFDFGRFEEWESGYALKNGNFRFYFLYRK</sequence>
<evidence type="ECO:0008006" key="3">
    <source>
        <dbReference type="Google" id="ProtNLM"/>
    </source>
</evidence>
<dbReference type="Proteomes" id="UP001530400">
    <property type="component" value="Unassembled WGS sequence"/>
</dbReference>
<reference evidence="1 2" key="1">
    <citation type="submission" date="2024-10" db="EMBL/GenBank/DDBJ databases">
        <title>Updated reference genomes for cyclostephanoid diatoms.</title>
        <authorList>
            <person name="Roberts W.R."/>
            <person name="Alverson A.J."/>
        </authorList>
    </citation>
    <scope>NUCLEOTIDE SEQUENCE [LARGE SCALE GENOMIC DNA]</scope>
    <source>
        <strain evidence="1 2">AJA010-31</strain>
    </source>
</reference>
<evidence type="ECO:0000313" key="2">
    <source>
        <dbReference type="Proteomes" id="UP001530400"/>
    </source>
</evidence>
<protein>
    <recommendedName>
        <fullName evidence="3">Methyltransferase type 11 domain-containing protein</fullName>
    </recommendedName>
</protein>
<gene>
    <name evidence="1" type="ORF">ACHAWO_007091</name>
</gene>
<name>A0ABD3QKL8_9STRA</name>
<proteinExistence type="predicted"/>
<dbReference type="EMBL" id="JALLPJ020000146">
    <property type="protein sequence ID" value="KAL3800982.1"/>
    <property type="molecule type" value="Genomic_DNA"/>
</dbReference>
<dbReference type="AlphaFoldDB" id="A0ABD3QKL8"/>
<keyword evidence="2" id="KW-1185">Reference proteome</keyword>
<evidence type="ECO:0000313" key="1">
    <source>
        <dbReference type="EMBL" id="KAL3800982.1"/>
    </source>
</evidence>
<comment type="caution">
    <text evidence="1">The sequence shown here is derived from an EMBL/GenBank/DDBJ whole genome shotgun (WGS) entry which is preliminary data.</text>
</comment>
<accession>A0ABD3QKL8</accession>
<organism evidence="1 2">
    <name type="scientific">Cyclotella atomus</name>
    <dbReference type="NCBI Taxonomy" id="382360"/>
    <lineage>
        <taxon>Eukaryota</taxon>
        <taxon>Sar</taxon>
        <taxon>Stramenopiles</taxon>
        <taxon>Ochrophyta</taxon>
        <taxon>Bacillariophyta</taxon>
        <taxon>Coscinodiscophyceae</taxon>
        <taxon>Thalassiosirophycidae</taxon>
        <taxon>Stephanodiscales</taxon>
        <taxon>Stephanodiscaceae</taxon>
        <taxon>Cyclotella</taxon>
    </lineage>
</organism>